<dbReference type="EMBL" id="JAPDHZ010000003">
    <property type="protein sequence ID" value="MDG0792763.1"/>
    <property type="molecule type" value="Genomic_DNA"/>
</dbReference>
<sequence>MSNTTLSGLQTVDGVSLAAGDRVLVKDQTTGSQNGIYVAASGAWARAADADASVKLAAGVSLYVREGTINAGKSFVLSNAGALTLGTTALTFAQLSGAGAASDAVIGNRTATDSATPAMSGTLTGLLSSLFTLVKGITGKSSALTGPAITLEATKSHVDAGMAHGAVSAPTASTMMARDSAGRAQVAAPSAAADVARKDTVDAAIATAALDATAKANAVQSNLTTHISSNSHIPYAVATGSANAYSVTISPEPSSLAAGVALAVQINVANTGASTINVNGLGAKSILTSKGAALTSGEDGSEWYLYA</sequence>
<comment type="caution">
    <text evidence="1">The sequence shown here is derived from an EMBL/GenBank/DDBJ whole genome shotgun (WGS) entry which is preliminary data.</text>
</comment>
<name>A0A9X4KIT8_9BACL</name>
<protein>
    <submittedName>
        <fullName evidence="1">Uncharacterized protein</fullName>
    </submittedName>
</protein>
<dbReference type="AlphaFoldDB" id="A0A9X4KIT8"/>
<gene>
    <name evidence="1" type="ORF">OMP38_19210</name>
</gene>
<dbReference type="Proteomes" id="UP001153387">
    <property type="component" value="Unassembled WGS sequence"/>
</dbReference>
<keyword evidence="2" id="KW-1185">Reference proteome</keyword>
<evidence type="ECO:0000313" key="1">
    <source>
        <dbReference type="EMBL" id="MDG0792763.1"/>
    </source>
</evidence>
<organism evidence="1 2">
    <name type="scientific">Cohnella ginsengisoli</name>
    <dbReference type="NCBI Taxonomy" id="425004"/>
    <lineage>
        <taxon>Bacteria</taxon>
        <taxon>Bacillati</taxon>
        <taxon>Bacillota</taxon>
        <taxon>Bacilli</taxon>
        <taxon>Bacillales</taxon>
        <taxon>Paenibacillaceae</taxon>
        <taxon>Cohnella</taxon>
    </lineage>
</organism>
<accession>A0A9X4KIT8</accession>
<proteinExistence type="predicted"/>
<dbReference type="RefSeq" id="WP_277566526.1">
    <property type="nucleotide sequence ID" value="NZ_JAPDHZ010000003.1"/>
</dbReference>
<evidence type="ECO:0000313" key="2">
    <source>
        <dbReference type="Proteomes" id="UP001153387"/>
    </source>
</evidence>
<reference evidence="1 2" key="1">
    <citation type="submission" date="2022-10" db="EMBL/GenBank/DDBJ databases">
        <title>Comparative genomic analysis of Cohnella hashimotonis sp. nov., isolated from the International Space Station.</title>
        <authorList>
            <person name="Simpson A."/>
            <person name="Venkateswaran K."/>
        </authorList>
    </citation>
    <scope>NUCLEOTIDE SEQUENCE [LARGE SCALE GENOMIC DNA]</scope>
    <source>
        <strain evidence="1 2">DSM 18997</strain>
    </source>
</reference>